<dbReference type="GO" id="GO:0003824">
    <property type="term" value="F:catalytic activity"/>
    <property type="evidence" value="ECO:0007669"/>
    <property type="project" value="InterPro"/>
</dbReference>
<dbReference type="GO" id="GO:0051539">
    <property type="term" value="F:4 iron, 4 sulfur cluster binding"/>
    <property type="evidence" value="ECO:0007669"/>
    <property type="project" value="UniProtKB-KW"/>
</dbReference>
<dbReference type="EMBL" id="AYTS01000074">
    <property type="protein sequence ID" value="OOP56609.1"/>
    <property type="molecule type" value="Genomic_DNA"/>
</dbReference>
<evidence type="ECO:0000313" key="8">
    <source>
        <dbReference type="EMBL" id="OOP56609.1"/>
    </source>
</evidence>
<name>A0A1V4ATY2_9BACT</name>
<dbReference type="InterPro" id="IPR007197">
    <property type="entry name" value="rSAM"/>
</dbReference>
<dbReference type="Proteomes" id="UP000189681">
    <property type="component" value="Unassembled WGS sequence"/>
</dbReference>
<dbReference type="Pfam" id="PF04055">
    <property type="entry name" value="Radical_SAM"/>
    <property type="match status" value="1"/>
</dbReference>
<dbReference type="SFLD" id="SFLDG01094">
    <property type="entry name" value="Uncharacterised_Radical_SAM_Su"/>
    <property type="match status" value="1"/>
</dbReference>
<keyword evidence="4" id="KW-0479">Metal-binding</keyword>
<dbReference type="PANTHER" id="PTHR30352:SF13">
    <property type="entry name" value="GLYCYL-RADICAL ENZYME ACTIVATING ENZYME YJJW-RELATED"/>
    <property type="match status" value="1"/>
</dbReference>
<reference evidence="8 9" key="1">
    <citation type="journal article" date="2017" name="Water Res.">
        <title>Discovery and metagenomic analysis of an anammox bacterial enrichment related to Candidatus "Brocadia caroliniensis" in a full-scale glycerol-fed nitritation-denitritation separate centrate treatment process.</title>
        <authorList>
            <person name="Park H."/>
            <person name="Brotto A.C."/>
            <person name="van Loosdrecht M.C."/>
            <person name="Chandran K."/>
        </authorList>
    </citation>
    <scope>NUCLEOTIDE SEQUENCE [LARGE SCALE GENOMIC DNA]</scope>
    <source>
        <strain evidence="8">26THWARD</strain>
    </source>
</reference>
<dbReference type="SFLD" id="SFLDG01067">
    <property type="entry name" value="SPASM/twitch_domain_containing"/>
    <property type="match status" value="1"/>
</dbReference>
<dbReference type="SFLD" id="SFLDS00029">
    <property type="entry name" value="Radical_SAM"/>
    <property type="match status" value="1"/>
</dbReference>
<evidence type="ECO:0000256" key="1">
    <source>
        <dbReference type="ARBA" id="ARBA00001966"/>
    </source>
</evidence>
<dbReference type="InterPro" id="IPR034457">
    <property type="entry name" value="Organic_radical-activating"/>
</dbReference>
<dbReference type="STRING" id="1004156.AYP45_08210"/>
<keyword evidence="3" id="KW-0949">S-adenosyl-L-methionine</keyword>
<evidence type="ECO:0000256" key="2">
    <source>
        <dbReference type="ARBA" id="ARBA00022485"/>
    </source>
</evidence>
<dbReference type="NCBIfam" id="TIGR02495">
    <property type="entry name" value="NrdG2"/>
    <property type="match status" value="1"/>
</dbReference>
<evidence type="ECO:0000256" key="4">
    <source>
        <dbReference type="ARBA" id="ARBA00022723"/>
    </source>
</evidence>
<evidence type="ECO:0000259" key="7">
    <source>
        <dbReference type="PROSITE" id="PS51918"/>
    </source>
</evidence>
<organism evidence="8 9">
    <name type="scientific">Candidatus Brocadia carolinensis</name>
    <dbReference type="NCBI Taxonomy" id="1004156"/>
    <lineage>
        <taxon>Bacteria</taxon>
        <taxon>Pseudomonadati</taxon>
        <taxon>Planctomycetota</taxon>
        <taxon>Candidatus Brocadiia</taxon>
        <taxon>Candidatus Brocadiales</taxon>
        <taxon>Candidatus Brocadiaceae</taxon>
        <taxon>Candidatus Brocadia</taxon>
    </lineage>
</organism>
<keyword evidence="5" id="KW-0408">Iron</keyword>
<proteinExistence type="predicted"/>
<dbReference type="GO" id="GO:0046872">
    <property type="term" value="F:metal ion binding"/>
    <property type="evidence" value="ECO:0007669"/>
    <property type="project" value="UniProtKB-KW"/>
</dbReference>
<protein>
    <submittedName>
        <fullName evidence="8">Anaerobic ribonucleoside-triphosphate reductase activating protein</fullName>
    </submittedName>
</protein>
<dbReference type="Gene3D" id="3.20.20.70">
    <property type="entry name" value="Aldolase class I"/>
    <property type="match status" value="1"/>
</dbReference>
<evidence type="ECO:0000313" key="9">
    <source>
        <dbReference type="Proteomes" id="UP000189681"/>
    </source>
</evidence>
<dbReference type="InterPro" id="IPR012840">
    <property type="entry name" value="NrdG2"/>
</dbReference>
<evidence type="ECO:0000256" key="3">
    <source>
        <dbReference type="ARBA" id="ARBA00022691"/>
    </source>
</evidence>
<keyword evidence="6" id="KW-0411">Iron-sulfur</keyword>
<dbReference type="PANTHER" id="PTHR30352">
    <property type="entry name" value="PYRUVATE FORMATE-LYASE-ACTIVATING ENZYME"/>
    <property type="match status" value="1"/>
</dbReference>
<dbReference type="CDD" id="cd01335">
    <property type="entry name" value="Radical_SAM"/>
    <property type="match status" value="1"/>
</dbReference>
<comment type="cofactor">
    <cofactor evidence="1">
        <name>[4Fe-4S] cluster</name>
        <dbReference type="ChEBI" id="CHEBI:49883"/>
    </cofactor>
</comment>
<dbReference type="PROSITE" id="PS51918">
    <property type="entry name" value="RADICAL_SAM"/>
    <property type="match status" value="1"/>
</dbReference>
<dbReference type="InterPro" id="IPR058240">
    <property type="entry name" value="rSAM_sf"/>
</dbReference>
<evidence type="ECO:0000256" key="5">
    <source>
        <dbReference type="ARBA" id="ARBA00023004"/>
    </source>
</evidence>
<dbReference type="SUPFAM" id="SSF102114">
    <property type="entry name" value="Radical SAM enzymes"/>
    <property type="match status" value="1"/>
</dbReference>
<dbReference type="InterPro" id="IPR013785">
    <property type="entry name" value="Aldolase_TIM"/>
</dbReference>
<evidence type="ECO:0000256" key="6">
    <source>
        <dbReference type="ARBA" id="ARBA00023014"/>
    </source>
</evidence>
<dbReference type="AlphaFoldDB" id="A0A1V4ATY2"/>
<sequence length="249" mass="28179">MKWCSVILPIKGFIENSLIEWESKIVSIVFLPTCNLRCPYCHAPHLVQTPNELESIPVEAVIDKMRQNLGWVDGVVVTGGEPTTHKQLDVFLRLLKELGILVRLDTNGTNPQTLKNLIARNLLDCVAMDIKAPLQKEKYALVSGVPCAIEDIEESIRIIMESGIEYEFRTTVCPSQLDGDDIEDIAMTIQGARRYILQAFRPNHCLGTEMLKVEPYPQEMLRGFASRAGKYVEYCCVRGEEGKVLQRNW</sequence>
<feature type="domain" description="Radical SAM core" evidence="7">
    <location>
        <begin position="20"/>
        <end position="241"/>
    </location>
</feature>
<comment type="caution">
    <text evidence="8">The sequence shown here is derived from an EMBL/GenBank/DDBJ whole genome shotgun (WGS) entry which is preliminary data.</text>
</comment>
<keyword evidence="2" id="KW-0004">4Fe-4S</keyword>
<accession>A0A1V4ATY2</accession>
<gene>
    <name evidence="8" type="ORF">AYP45_08210</name>
</gene>